<evidence type="ECO:0000313" key="3">
    <source>
        <dbReference type="Proteomes" id="UP000663828"/>
    </source>
</evidence>
<protein>
    <submittedName>
        <fullName evidence="2">Uncharacterized protein</fullName>
    </submittedName>
</protein>
<name>A0A816EEG8_ADIRI</name>
<dbReference type="Proteomes" id="UP000663828">
    <property type="component" value="Unassembled WGS sequence"/>
</dbReference>
<dbReference type="Proteomes" id="UP000663852">
    <property type="component" value="Unassembled WGS sequence"/>
</dbReference>
<proteinExistence type="predicted"/>
<comment type="caution">
    <text evidence="2">The sequence shown here is derived from an EMBL/GenBank/DDBJ whole genome shotgun (WGS) entry which is preliminary data.</text>
</comment>
<evidence type="ECO:0000313" key="1">
    <source>
        <dbReference type="EMBL" id="CAF1383537.1"/>
    </source>
</evidence>
<dbReference type="EMBL" id="CAJNOJ010000302">
    <property type="protein sequence ID" value="CAF1383537.1"/>
    <property type="molecule type" value="Genomic_DNA"/>
</dbReference>
<sequence>MINSNSSISALNYYQNNQICQLFSSRITSIYVQLTLHATLLYLNQSNLTVQIGQYFYKQFHFVYLFALFILARTTVRPPICPSAVWKPNATTVVGPQFSYGTYSDTQHRHCPTA</sequence>
<gene>
    <name evidence="1" type="ORF">EDS130_LOCUS35067</name>
    <name evidence="2" type="ORF">XAT740_LOCUS53972</name>
</gene>
<dbReference type="AlphaFoldDB" id="A0A816EEG8"/>
<accession>A0A816EEG8</accession>
<evidence type="ECO:0000313" key="2">
    <source>
        <dbReference type="EMBL" id="CAF1644957.1"/>
    </source>
</evidence>
<dbReference type="EMBL" id="CAJNOR010009472">
    <property type="protein sequence ID" value="CAF1644957.1"/>
    <property type="molecule type" value="Genomic_DNA"/>
</dbReference>
<organism evidence="2 3">
    <name type="scientific">Adineta ricciae</name>
    <name type="common">Rotifer</name>
    <dbReference type="NCBI Taxonomy" id="249248"/>
    <lineage>
        <taxon>Eukaryota</taxon>
        <taxon>Metazoa</taxon>
        <taxon>Spiralia</taxon>
        <taxon>Gnathifera</taxon>
        <taxon>Rotifera</taxon>
        <taxon>Eurotatoria</taxon>
        <taxon>Bdelloidea</taxon>
        <taxon>Adinetida</taxon>
        <taxon>Adinetidae</taxon>
        <taxon>Adineta</taxon>
    </lineage>
</organism>
<keyword evidence="3" id="KW-1185">Reference proteome</keyword>
<dbReference type="OrthoDB" id="10201362at2759"/>
<reference evidence="2" key="1">
    <citation type="submission" date="2021-02" db="EMBL/GenBank/DDBJ databases">
        <authorList>
            <person name="Nowell W R."/>
        </authorList>
    </citation>
    <scope>NUCLEOTIDE SEQUENCE</scope>
</reference>